<protein>
    <submittedName>
        <fullName evidence="2">Hemerythrin domain-containing protein</fullName>
    </submittedName>
</protein>
<comment type="caution">
    <text evidence="2">The sequence shown here is derived from an EMBL/GenBank/DDBJ whole genome shotgun (WGS) entry which is preliminary data.</text>
</comment>
<feature type="domain" description="Hemerythrin-like" evidence="1">
    <location>
        <begin position="11"/>
        <end position="134"/>
    </location>
</feature>
<proteinExistence type="predicted"/>
<evidence type="ECO:0000313" key="2">
    <source>
        <dbReference type="EMBL" id="NDP47023.1"/>
    </source>
</evidence>
<evidence type="ECO:0000313" key="3">
    <source>
        <dbReference type="Proteomes" id="UP000483432"/>
    </source>
</evidence>
<dbReference type="Pfam" id="PF01814">
    <property type="entry name" value="Hemerythrin"/>
    <property type="match status" value="1"/>
</dbReference>
<organism evidence="2 3">
    <name type="scientific">Sulfuriferula multivorans</name>
    <dbReference type="NCBI Taxonomy" id="1559896"/>
    <lineage>
        <taxon>Bacteria</taxon>
        <taxon>Pseudomonadati</taxon>
        <taxon>Pseudomonadota</taxon>
        <taxon>Betaproteobacteria</taxon>
        <taxon>Nitrosomonadales</taxon>
        <taxon>Sulfuricellaceae</taxon>
        <taxon>Sulfuriferula</taxon>
    </lineage>
</organism>
<dbReference type="EMBL" id="JAAFGW010000009">
    <property type="protein sequence ID" value="NDP47023.1"/>
    <property type="molecule type" value="Genomic_DNA"/>
</dbReference>
<sequence>MATSQPKDACDLLDDDHKAVKKLFKAYAALVELPGSKKKPTHDKKRELASKICFELTVHAQLEEEIFYPPVRKAIKDDSLMNEAEVEHEGAKILIAQIQSMNPADAMFDAKVTVLGEYVDHHVKEERTEMFPKARASKVDLVKMRDALQARRVELTADSGVPA</sequence>
<accession>A0A7C9P4B5</accession>
<reference evidence="2 3" key="1">
    <citation type="submission" date="2019-09" db="EMBL/GenBank/DDBJ databases">
        <title>H2 Metabolism Revealed by Metagenomic Analysis in Subglacial Sediment of East Antarctica.</title>
        <authorList>
            <person name="Yang Z."/>
            <person name="Zhang Y."/>
            <person name="Lv Y."/>
            <person name="Yan W."/>
            <person name="Xiao X."/>
            <person name="Sun B."/>
            <person name="Ma H."/>
        </authorList>
    </citation>
    <scope>NUCLEOTIDE SEQUENCE [LARGE SCALE GENOMIC DNA]</scope>
    <source>
        <strain evidence="2">Bin2_2</strain>
    </source>
</reference>
<name>A0A7C9P4B5_9PROT</name>
<gene>
    <name evidence="2" type="ORF">GZ085_01275</name>
</gene>
<dbReference type="PANTHER" id="PTHR35585">
    <property type="entry name" value="HHE DOMAIN PROTEIN (AFU_ORTHOLOGUE AFUA_4G00730)"/>
    <property type="match status" value="1"/>
</dbReference>
<dbReference type="AlphaFoldDB" id="A0A7C9P4B5"/>
<evidence type="ECO:0000259" key="1">
    <source>
        <dbReference type="Pfam" id="PF01814"/>
    </source>
</evidence>
<dbReference type="CDD" id="cd12108">
    <property type="entry name" value="Hr-like"/>
    <property type="match status" value="1"/>
</dbReference>
<dbReference type="Gene3D" id="1.20.120.520">
    <property type="entry name" value="nmb1532 protein domain like"/>
    <property type="match status" value="1"/>
</dbReference>
<dbReference type="Proteomes" id="UP000483432">
    <property type="component" value="Unassembled WGS sequence"/>
</dbReference>
<dbReference type="PANTHER" id="PTHR35585:SF1">
    <property type="entry name" value="HHE DOMAIN PROTEIN (AFU_ORTHOLOGUE AFUA_4G00730)"/>
    <property type="match status" value="1"/>
</dbReference>
<dbReference type="InterPro" id="IPR012312">
    <property type="entry name" value="Hemerythrin-like"/>
</dbReference>